<sequence>MKFFDDINIEKLNSLLKFKTKDNNFKIKGSIELYTMKNTIKEKKTVIKRINDFLDEKYKETFINNELMKQQEQEQTNNETENGSNSGNNNSKSENNEYGKDFYEQKRRLSVTSDYYMNNNTSNNGSTNSATNVDALNENGNSKNNFEIGNRRPSSTGSLPPNKKRRSSSSSYSLKLNDEKLNKIINDTEYFMKLKQQQQQNGVKRRTSSTFGAECSGNGVTDNFEEEQLDFKNFDFQMGPFGNISDPQARKLFSQIIMILNSSFQDHDFVKIISPLDFKELPLDVWQAEFNNIINTDVTGVKAASKNVDLNSEMSPTASNNHSNESIEKKDSPVDDAFVPPTTERLSGLNSNDVWNVLNNKIALDSCFKILEYSPTTQDNIEELEQYNKVMNDQLNKKPASVGDPNSSTNEIDEEIKIEHPHINKKDFLKDELDKNDGSYVWSKLWFLINKKMKRVAFINIICSRTTSADESDLGEEDHYYLDDEDAVVITSDEDGDDENAVGYGKKGTELVNSEYNEDYDDYDDDLDYAIESDDESE</sequence>
<dbReference type="AlphaFoldDB" id="A0A1B7TAQ7"/>
<evidence type="ECO:0000256" key="1">
    <source>
        <dbReference type="SAM" id="MobiDB-lite"/>
    </source>
</evidence>
<dbReference type="InterPro" id="IPR015257">
    <property type="entry name" value="Maf1"/>
</dbReference>
<proteinExistence type="predicted"/>
<dbReference type="GO" id="GO:0005634">
    <property type="term" value="C:nucleus"/>
    <property type="evidence" value="ECO:0007669"/>
    <property type="project" value="TreeGrafter"/>
</dbReference>
<organism evidence="2 3">
    <name type="scientific">Hanseniaspora valbyensis NRRL Y-1626</name>
    <dbReference type="NCBI Taxonomy" id="766949"/>
    <lineage>
        <taxon>Eukaryota</taxon>
        <taxon>Fungi</taxon>
        <taxon>Dikarya</taxon>
        <taxon>Ascomycota</taxon>
        <taxon>Saccharomycotina</taxon>
        <taxon>Saccharomycetes</taxon>
        <taxon>Saccharomycodales</taxon>
        <taxon>Saccharomycodaceae</taxon>
        <taxon>Hanseniaspora</taxon>
    </lineage>
</organism>
<dbReference type="Pfam" id="PF09174">
    <property type="entry name" value="Maf1"/>
    <property type="match status" value="1"/>
</dbReference>
<keyword evidence="3" id="KW-1185">Reference proteome</keyword>
<dbReference type="PANTHER" id="PTHR22504:SF0">
    <property type="entry name" value="REPRESSOR OF RNA POLYMERASE III TRANSCRIPTION MAF1 HOMOLOG"/>
    <property type="match status" value="1"/>
</dbReference>
<protein>
    <recommendedName>
        <fullName evidence="4">Repressor of RNA polymerase III transcription MAF1</fullName>
    </recommendedName>
</protein>
<dbReference type="GO" id="GO:0016480">
    <property type="term" value="P:negative regulation of transcription by RNA polymerase III"/>
    <property type="evidence" value="ECO:0007669"/>
    <property type="project" value="InterPro"/>
</dbReference>
<gene>
    <name evidence="2" type="ORF">HANVADRAFT_3411</name>
</gene>
<accession>A0A1B7TAQ7</accession>
<feature type="region of interest" description="Disordered" evidence="1">
    <location>
        <begin position="70"/>
        <end position="97"/>
    </location>
</feature>
<name>A0A1B7TAQ7_9ASCO</name>
<feature type="compositionally biased region" description="Low complexity" evidence="1">
    <location>
        <begin position="73"/>
        <end position="93"/>
    </location>
</feature>
<dbReference type="InterPro" id="IPR038564">
    <property type="entry name" value="Maf1_sf"/>
</dbReference>
<evidence type="ECO:0000313" key="2">
    <source>
        <dbReference type="EMBL" id="OBA25798.1"/>
    </source>
</evidence>
<feature type="region of interest" description="Disordered" evidence="1">
    <location>
        <begin position="115"/>
        <end position="173"/>
    </location>
</feature>
<dbReference type="OrthoDB" id="277029at2759"/>
<evidence type="ECO:0008006" key="4">
    <source>
        <dbReference type="Google" id="ProtNLM"/>
    </source>
</evidence>
<evidence type="ECO:0000313" key="3">
    <source>
        <dbReference type="Proteomes" id="UP000092321"/>
    </source>
</evidence>
<comment type="caution">
    <text evidence="2">The sequence shown here is derived from an EMBL/GenBank/DDBJ whole genome shotgun (WGS) entry which is preliminary data.</text>
</comment>
<reference evidence="3" key="1">
    <citation type="journal article" date="2016" name="Proc. Natl. Acad. Sci. U.S.A.">
        <title>Comparative genomics of biotechnologically important yeasts.</title>
        <authorList>
            <person name="Riley R."/>
            <person name="Haridas S."/>
            <person name="Wolfe K.H."/>
            <person name="Lopes M.R."/>
            <person name="Hittinger C.T."/>
            <person name="Goeker M."/>
            <person name="Salamov A.A."/>
            <person name="Wisecaver J.H."/>
            <person name="Long T.M."/>
            <person name="Calvey C.H."/>
            <person name="Aerts A.L."/>
            <person name="Barry K.W."/>
            <person name="Choi C."/>
            <person name="Clum A."/>
            <person name="Coughlan A.Y."/>
            <person name="Deshpande S."/>
            <person name="Douglass A.P."/>
            <person name="Hanson S.J."/>
            <person name="Klenk H.-P."/>
            <person name="LaButti K.M."/>
            <person name="Lapidus A."/>
            <person name="Lindquist E.A."/>
            <person name="Lipzen A.M."/>
            <person name="Meier-Kolthoff J.P."/>
            <person name="Ohm R.A."/>
            <person name="Otillar R.P."/>
            <person name="Pangilinan J.L."/>
            <person name="Peng Y."/>
            <person name="Rokas A."/>
            <person name="Rosa C.A."/>
            <person name="Scheuner C."/>
            <person name="Sibirny A.A."/>
            <person name="Slot J.C."/>
            <person name="Stielow J.B."/>
            <person name="Sun H."/>
            <person name="Kurtzman C.P."/>
            <person name="Blackwell M."/>
            <person name="Grigoriev I.V."/>
            <person name="Jeffries T.W."/>
        </authorList>
    </citation>
    <scope>NUCLEOTIDE SEQUENCE [LARGE SCALE GENOMIC DNA]</scope>
    <source>
        <strain evidence="3">NRRL Y-1626</strain>
    </source>
</reference>
<dbReference type="GO" id="GO:0000994">
    <property type="term" value="F:RNA polymerase III core binding"/>
    <property type="evidence" value="ECO:0007669"/>
    <property type="project" value="TreeGrafter"/>
</dbReference>
<dbReference type="EMBL" id="LXPE01000044">
    <property type="protein sequence ID" value="OBA25798.1"/>
    <property type="molecule type" value="Genomic_DNA"/>
</dbReference>
<dbReference type="PANTHER" id="PTHR22504">
    <property type="entry name" value="REPRESSOR OF RNA POLYMERASE III TRANSCRIPTION MAF1"/>
    <property type="match status" value="1"/>
</dbReference>
<dbReference type="Proteomes" id="UP000092321">
    <property type="component" value="Unassembled WGS sequence"/>
</dbReference>
<feature type="compositionally biased region" description="Low complexity" evidence="1">
    <location>
        <begin position="118"/>
        <end position="132"/>
    </location>
</feature>
<feature type="compositionally biased region" description="Polar residues" evidence="1">
    <location>
        <begin position="138"/>
        <end position="157"/>
    </location>
</feature>
<feature type="compositionally biased region" description="Polar residues" evidence="1">
    <location>
        <begin position="310"/>
        <end position="324"/>
    </location>
</feature>
<dbReference type="Gene3D" id="3.40.1000.50">
    <property type="entry name" value="Repressor of RNA polymerase III transcription Maf1"/>
    <property type="match status" value="1"/>
</dbReference>
<feature type="region of interest" description="Disordered" evidence="1">
    <location>
        <begin position="310"/>
        <end position="335"/>
    </location>
</feature>